<feature type="transmembrane region" description="Helical" evidence="1">
    <location>
        <begin position="213"/>
        <end position="233"/>
    </location>
</feature>
<proteinExistence type="predicted"/>
<keyword evidence="3" id="KW-1185">Reference proteome</keyword>
<dbReference type="AlphaFoldDB" id="A0A4U6R0K7"/>
<sequence>MSDERWQSTVFVSDIPLGRFAISVAIIVLAYILSVGLFWLSPGPDIGDALPDIDSCTTRSTIEDFKILTTCQIDEPAKVSSIIYIDRGVPLVTINSVRKETSLTLEWEYAFNLFSGLDRTFGPRAWQGSSNIVRYLEGPWWAPTSWETVYDSPIGAISPRIKQILQRAIFVYDDNIKDGVRDLIANRVVTDISRSINMEKVDRNAKKLALYRGPVQFVTLWIFLITLCLMLLGTRYREYRESADIVVPLILYVGFFGTLLGMSGGLGILGDADLTDDLSKGIRLGPIGSQIGLALNTTLYAVSLFLLASLMDFLLRHVFPDASTSS</sequence>
<protein>
    <submittedName>
        <fullName evidence="2">MotA/TolQ/ExbB proton channel family protein</fullName>
    </submittedName>
</protein>
<keyword evidence="1" id="KW-0812">Transmembrane</keyword>
<dbReference type="Proteomes" id="UP000308488">
    <property type="component" value="Unassembled WGS sequence"/>
</dbReference>
<comment type="caution">
    <text evidence="2">The sequence shown here is derived from an EMBL/GenBank/DDBJ whole genome shotgun (WGS) entry which is preliminary data.</text>
</comment>
<gene>
    <name evidence="2" type="ORF">FDP08_02195</name>
</gene>
<feature type="transmembrane region" description="Helical" evidence="1">
    <location>
        <begin position="20"/>
        <end position="40"/>
    </location>
</feature>
<evidence type="ECO:0000313" key="3">
    <source>
        <dbReference type="Proteomes" id="UP000308488"/>
    </source>
</evidence>
<dbReference type="RefSeq" id="WP_137434401.1">
    <property type="nucleotide sequence ID" value="NZ_SZYH01000001.1"/>
</dbReference>
<accession>A0A4U6R0K7</accession>
<name>A0A4U6R0K7_9GAMM</name>
<keyword evidence="1" id="KW-0472">Membrane</keyword>
<reference evidence="2 3" key="1">
    <citation type="submission" date="2019-05" db="EMBL/GenBank/DDBJ databases">
        <title>Marinobacter panjinensis sp. nov., a moderately halophilic bacterium isolated from sea tidal flat environment.</title>
        <authorList>
            <person name="Yang W."/>
            <person name="An M."/>
            <person name="He W."/>
            <person name="Luo X."/>
            <person name="Zhu L."/>
            <person name="Chen G."/>
            <person name="Zhang Y."/>
            <person name="Wang Y."/>
        </authorList>
    </citation>
    <scope>NUCLEOTIDE SEQUENCE [LARGE SCALE GENOMIC DNA]</scope>
    <source>
        <strain evidence="2 3">PJ-16</strain>
    </source>
</reference>
<feature type="transmembrane region" description="Helical" evidence="1">
    <location>
        <begin position="245"/>
        <end position="270"/>
    </location>
</feature>
<dbReference type="EMBL" id="SZYH01000001">
    <property type="protein sequence ID" value="TKV66980.1"/>
    <property type="molecule type" value="Genomic_DNA"/>
</dbReference>
<organism evidence="2 3">
    <name type="scientific">Marinobacter panjinensis</name>
    <dbReference type="NCBI Taxonomy" id="2576384"/>
    <lineage>
        <taxon>Bacteria</taxon>
        <taxon>Pseudomonadati</taxon>
        <taxon>Pseudomonadota</taxon>
        <taxon>Gammaproteobacteria</taxon>
        <taxon>Pseudomonadales</taxon>
        <taxon>Marinobacteraceae</taxon>
        <taxon>Marinobacter</taxon>
    </lineage>
</organism>
<evidence type="ECO:0000313" key="2">
    <source>
        <dbReference type="EMBL" id="TKV66980.1"/>
    </source>
</evidence>
<keyword evidence="1" id="KW-1133">Transmembrane helix</keyword>
<evidence type="ECO:0000256" key="1">
    <source>
        <dbReference type="SAM" id="Phobius"/>
    </source>
</evidence>
<feature type="transmembrane region" description="Helical" evidence="1">
    <location>
        <begin position="291"/>
        <end position="311"/>
    </location>
</feature>